<feature type="region of interest" description="Disordered" evidence="1">
    <location>
        <begin position="338"/>
        <end position="367"/>
    </location>
</feature>
<gene>
    <name evidence="3" type="ORF">B0J11DRAFT_523861</name>
</gene>
<evidence type="ECO:0000256" key="1">
    <source>
        <dbReference type="SAM" id="MobiDB-lite"/>
    </source>
</evidence>
<feature type="compositionally biased region" description="Basic residues" evidence="1">
    <location>
        <begin position="354"/>
        <end position="363"/>
    </location>
</feature>
<reference evidence="3" key="1">
    <citation type="journal article" date="2021" name="Nat. Commun.">
        <title>Genetic determinants of endophytism in the Arabidopsis root mycobiome.</title>
        <authorList>
            <person name="Mesny F."/>
            <person name="Miyauchi S."/>
            <person name="Thiergart T."/>
            <person name="Pickel B."/>
            <person name="Atanasova L."/>
            <person name="Karlsson M."/>
            <person name="Huettel B."/>
            <person name="Barry K.W."/>
            <person name="Haridas S."/>
            <person name="Chen C."/>
            <person name="Bauer D."/>
            <person name="Andreopoulos W."/>
            <person name="Pangilinan J."/>
            <person name="LaButti K."/>
            <person name="Riley R."/>
            <person name="Lipzen A."/>
            <person name="Clum A."/>
            <person name="Drula E."/>
            <person name="Henrissat B."/>
            <person name="Kohler A."/>
            <person name="Grigoriev I.V."/>
            <person name="Martin F.M."/>
            <person name="Hacquard S."/>
        </authorList>
    </citation>
    <scope>NUCLEOTIDE SEQUENCE</scope>
    <source>
        <strain evidence="3">MPI-CAGE-CH-0243</strain>
    </source>
</reference>
<dbReference type="AlphaFoldDB" id="A0A9P9E4S2"/>
<dbReference type="Gene3D" id="1.20.58.2130">
    <property type="match status" value="1"/>
</dbReference>
<dbReference type="InterPro" id="IPR013948">
    <property type="entry name" value="DNA_replication_reg_Sld3_C"/>
</dbReference>
<protein>
    <submittedName>
        <fullName evidence="3">DNA replication regulator SLD3-domain-containing protein</fullName>
    </submittedName>
</protein>
<dbReference type="GO" id="GO:0031261">
    <property type="term" value="C:DNA replication preinitiation complex"/>
    <property type="evidence" value="ECO:0007669"/>
    <property type="project" value="TreeGrafter"/>
</dbReference>
<feature type="region of interest" description="Disordered" evidence="1">
    <location>
        <begin position="536"/>
        <end position="601"/>
    </location>
</feature>
<feature type="region of interest" description="Disordered" evidence="1">
    <location>
        <begin position="1"/>
        <end position="37"/>
    </location>
</feature>
<organism evidence="3 4">
    <name type="scientific">Dendryphion nanum</name>
    <dbReference type="NCBI Taxonomy" id="256645"/>
    <lineage>
        <taxon>Eukaryota</taxon>
        <taxon>Fungi</taxon>
        <taxon>Dikarya</taxon>
        <taxon>Ascomycota</taxon>
        <taxon>Pezizomycotina</taxon>
        <taxon>Dothideomycetes</taxon>
        <taxon>Pleosporomycetidae</taxon>
        <taxon>Pleosporales</taxon>
        <taxon>Torulaceae</taxon>
        <taxon>Dendryphion</taxon>
    </lineage>
</organism>
<comment type="caution">
    <text evidence="3">The sequence shown here is derived from an EMBL/GenBank/DDBJ whole genome shotgun (WGS) entry which is preliminary data.</text>
</comment>
<dbReference type="PANTHER" id="PTHR28067:SF1">
    <property type="entry name" value="DNA REPLICATION REGULATOR SLD3"/>
    <property type="match status" value="1"/>
</dbReference>
<accession>A0A9P9E4S2</accession>
<name>A0A9P9E4S2_9PLEO</name>
<evidence type="ECO:0000259" key="2">
    <source>
        <dbReference type="Pfam" id="PF08639"/>
    </source>
</evidence>
<proteinExistence type="predicted"/>
<feature type="compositionally biased region" description="Polar residues" evidence="1">
    <location>
        <begin position="439"/>
        <end position="450"/>
    </location>
</feature>
<evidence type="ECO:0000313" key="4">
    <source>
        <dbReference type="Proteomes" id="UP000700596"/>
    </source>
</evidence>
<dbReference type="PANTHER" id="PTHR28067">
    <property type="entry name" value="DNA REPLICATION REGULATOR SLD3"/>
    <property type="match status" value="1"/>
</dbReference>
<feature type="compositionally biased region" description="Polar residues" evidence="1">
    <location>
        <begin position="1"/>
        <end position="19"/>
    </location>
</feature>
<evidence type="ECO:0000313" key="3">
    <source>
        <dbReference type="EMBL" id="KAH7130701.1"/>
    </source>
</evidence>
<feature type="compositionally biased region" description="Low complexity" evidence="1">
    <location>
        <begin position="849"/>
        <end position="858"/>
    </location>
</feature>
<dbReference type="InterPro" id="IPR042511">
    <property type="entry name" value="Sld3"/>
</dbReference>
<feature type="compositionally biased region" description="Polar residues" evidence="1">
    <location>
        <begin position="583"/>
        <end position="601"/>
    </location>
</feature>
<feature type="domain" description="DNA replication regulator Sld3 C-terminal" evidence="2">
    <location>
        <begin position="262"/>
        <end position="796"/>
    </location>
</feature>
<dbReference type="Proteomes" id="UP000700596">
    <property type="component" value="Unassembled WGS sequence"/>
</dbReference>
<feature type="region of interest" description="Disordered" evidence="1">
    <location>
        <begin position="437"/>
        <end position="458"/>
    </location>
</feature>
<feature type="region of interest" description="Disordered" evidence="1">
    <location>
        <begin position="849"/>
        <end position="885"/>
    </location>
</feature>
<feature type="compositionally biased region" description="Basic and acidic residues" evidence="1">
    <location>
        <begin position="560"/>
        <end position="570"/>
    </location>
</feature>
<sequence length="906" mass="101127">MSPYALQTKTMLPNVSDPTHQILGLPTKHEPESKAQLPTKLKRESICGLRSFNRAFTIKPCPESPYDKPSTFRPVRIIGRSQLPLTLLDTCPDDHFAPNRLFSARIDVLESYHEAQEKGDISPKVLIACYETNKTLYAIERVQQHVFSLCKLTNWLKEKDVASLWDPSSLKFYPTLHKPEITHMEDMKWWQQAVVQTEDVKKPTKRARISMLRPKPEPVEPTLMQVPGERTVQVLAPVDNVVSETSNAVLEIPLEAPSPLKLVENMVQQYLDAIYMSKTSLAYFAKGPITRLRAAFTSPDEGAPPTSELVTFFRSMLLSHKASDKKYREKLPEIVKSMPHGMFSDDEPAENAAKPRKSKKKMKLSRDGMYPQEEELVKKWWMSELRNSEVFGEETIEQRLKRRIGDLRVRETLAQMILMLEIIALEALSTYKEPVNETLEPTNETQAESQNKPKKRKRKLDDVKLQLDLLLDKLCIWQSVDQEGILDFDVKISKDGGSNDVSGKGENSDRLQSFCVEVIIPFYVSRLPEQGRMINKKLGGPVHASPPKRKAAKPPTTSRKSGEPKEPDVKKTRRSLGRVATDTVGQASNRKPTPSLHRSATDSALLNNIKREGSEVPLSAIPFQRSPSQAARHSLSQLKHLKGRQIDLSAPSAAAAAKLQQKKRVEEDLQEAISALKKPNRGLAVGSYVDDIEKRGVGSTKKSRKPTTTVRKMVQDVQVTATPRAVRRTKDMVEQTPSRHRNPFVRELEMEAPPLSDFCIPSSAVRPIPSLVPGSVQHRATARSLAGPSIAETPTKAPKDKVFLSSGPVRRAIFATPVKGKVYSPPPDKVNSPPTAVFATPCKASPTAPLAAATSSPPIVTKTPRKESTRAVVESPLPKLSKATTNKQKDVSIYDALGWNDDDDFY</sequence>
<keyword evidence="4" id="KW-1185">Reference proteome</keyword>
<dbReference type="Pfam" id="PF08639">
    <property type="entry name" value="Sld3_STD"/>
    <property type="match status" value="1"/>
</dbReference>
<dbReference type="GO" id="GO:0006270">
    <property type="term" value="P:DNA replication initiation"/>
    <property type="evidence" value="ECO:0007669"/>
    <property type="project" value="InterPro"/>
</dbReference>
<dbReference type="EMBL" id="JAGMWT010000004">
    <property type="protein sequence ID" value="KAH7130701.1"/>
    <property type="molecule type" value="Genomic_DNA"/>
</dbReference>
<dbReference type="OrthoDB" id="5395343at2759"/>